<reference evidence="3" key="1">
    <citation type="journal article" date="2014" name="Nat. Genet.">
        <title>Genome and transcriptome of the porcine whipworm Trichuris suis.</title>
        <authorList>
            <person name="Jex A.R."/>
            <person name="Nejsum P."/>
            <person name="Schwarz E.M."/>
            <person name="Hu L."/>
            <person name="Young N.D."/>
            <person name="Hall R.S."/>
            <person name="Korhonen P.K."/>
            <person name="Liao S."/>
            <person name="Thamsborg S."/>
            <person name="Xia J."/>
            <person name="Xu P."/>
            <person name="Wang S."/>
            <person name="Scheerlinck J.P."/>
            <person name="Hofmann A."/>
            <person name="Sternberg P.W."/>
            <person name="Wang J."/>
            <person name="Gasser R.B."/>
        </authorList>
    </citation>
    <scope>NUCLEOTIDE SEQUENCE [LARGE SCALE GENOMIC DNA]</scope>
    <source>
        <strain evidence="3">DCEP-RM93F</strain>
    </source>
</reference>
<evidence type="ECO:0000259" key="2">
    <source>
        <dbReference type="PROSITE" id="PS50994"/>
    </source>
</evidence>
<feature type="domain" description="Integrase catalytic" evidence="2">
    <location>
        <begin position="64"/>
        <end position="253"/>
    </location>
</feature>
<dbReference type="SUPFAM" id="SSF53098">
    <property type="entry name" value="Ribonuclease H-like"/>
    <property type="match status" value="1"/>
</dbReference>
<feature type="region of interest" description="Disordered" evidence="1">
    <location>
        <begin position="1307"/>
        <end position="1329"/>
    </location>
</feature>
<dbReference type="InterPro" id="IPR012337">
    <property type="entry name" value="RNaseH-like_sf"/>
</dbReference>
<name>A0A085NMX3_9BILA</name>
<feature type="compositionally biased region" description="Basic and acidic residues" evidence="1">
    <location>
        <begin position="619"/>
        <end position="636"/>
    </location>
</feature>
<feature type="region of interest" description="Disordered" evidence="1">
    <location>
        <begin position="769"/>
        <end position="799"/>
    </location>
</feature>
<dbReference type="PROSITE" id="PS50994">
    <property type="entry name" value="INTEGRASE"/>
    <property type="match status" value="1"/>
</dbReference>
<dbReference type="SUPFAM" id="SSF46934">
    <property type="entry name" value="UBA-like"/>
    <property type="match status" value="1"/>
</dbReference>
<protein>
    <recommendedName>
        <fullName evidence="2">Integrase catalytic domain-containing protein</fullName>
    </recommendedName>
</protein>
<dbReference type="Proteomes" id="UP000030758">
    <property type="component" value="Unassembled WGS sequence"/>
</dbReference>
<dbReference type="GO" id="GO:0015074">
    <property type="term" value="P:DNA integration"/>
    <property type="evidence" value="ECO:0007669"/>
    <property type="project" value="InterPro"/>
</dbReference>
<organism evidence="3">
    <name type="scientific">Trichuris suis</name>
    <name type="common">pig whipworm</name>
    <dbReference type="NCBI Taxonomy" id="68888"/>
    <lineage>
        <taxon>Eukaryota</taxon>
        <taxon>Metazoa</taxon>
        <taxon>Ecdysozoa</taxon>
        <taxon>Nematoda</taxon>
        <taxon>Enoplea</taxon>
        <taxon>Dorylaimia</taxon>
        <taxon>Trichinellida</taxon>
        <taxon>Trichuridae</taxon>
        <taxon>Trichuris</taxon>
    </lineage>
</organism>
<dbReference type="InterPro" id="IPR036397">
    <property type="entry name" value="RNaseH_sf"/>
</dbReference>
<sequence length="1329" mass="145726">MLIRHVHANRLHSGTEDTLGELRARAWVVDGPAAVRHVIYNCVVCRKNEARPLMPCLAQLPPCRVEKPIYVFATTGIDYFGPIFVTERRSSVKRWICLFTCMAVRAVHMEISRSLNADAFLCAFRRFVARRGMPSVCMSDNGTNFIAGQRELAEGLQRLKSSQIAEYMNQKGVKWKFNPPGASHFGGAWKRLIRSAKRALNMALKGQRLTDEILKTVVVEVEALLNGRPLTHVSHHPEDPEPLTPNHFLLGRPYASIPPDVFNPTEISSRCYWRVAQVIVDQFWRRWLREYLPTLNTSPKQRSKRPNVQHWRRRTDCRHLQSQWYLANRAAREAASSVSTTTLTYKCVIFKESNSYFRLFNPLFLHRRCLTPSSRQIYQLRKKDAEDWIRKSTVSCRSQARFHKTNVHQLSPVESFILALMEWKAWAYKCDGMSTVTYRLDDKNAIMQPLPGQKWMNMSEKNVQPAGIFIPPGCNQGIEAINLDSGRSTNDTFTVPPKQIVELTGCDEGDAAVALHDADNDFEKAVDRLLEGDKQGEWIVKEVRKNRRRANIVTDSSNGLANQASNVKSSQIGDEEAGTVNSSLPLKDMPTNGIQQRGGAGGRRGRGRGRSLSGFGRGSSERSESTNRRSMRERATSRVSGGRRRPTDGRGRRFGGRRTTFHSRGRNEEKFNAWEARMSLNRGNSGQGHADIWRSANNTWDNSMAEGVSLGTPAEAVANDEKLNLWTYDDWTEVEQEEWLHGPKEFTASRGVHKESVTSDDIHSFAHAVEPSKIVSTGPPKSQQEKESSSTPYATSHVADGRVKGTFTSTEQTLWDKEATDVLKNELGIAKTPESLTQERFSCLHEELSNMRVNDILARQQRPVGQMPSNYVGNMENKMQEMNIAPNRGTATIGPNAPSSKLMDYRTSQSCQPTVNELEEMLFALRMHPSQSGGVLLGSQRPPSAETAGTFGTGAPSPVQSNAPVAPSAVVGGPLLTATKIRPEVSTSTFHGGVSKSEHDTSSVQKGGYPLAEAPSTNSSSAGRPIGSVAVSHTQMIDGCIRQPSIPLLLNQYSNARDPNAMGYKTFTGSSGANRPTHYQTTSAPFNPLAAYQPTAIPPGLPPYMGLYDQMNLNSLGYFPAPNLVFNNAFDINSLSQLPPSMAASSLASGREMGGEYKTPMGRIDSNNLTGMSNVSLAAVPTAAQGPAHAAAFAGSTGTSNAAAQQAAALMGLGPFPPFSVMTQLQHPYAFPPFVMPSMANTAASTVATSVAPKPGLSPFSQAMYNPAVYDDLLGASDCSRGYGGYAGAKSTAVGGIVHQHQTVAGVQHPGDAGQKGFGGNKVIPRRKY</sequence>
<feature type="compositionally biased region" description="Basic residues" evidence="1">
    <location>
        <begin position="652"/>
        <end position="664"/>
    </location>
</feature>
<dbReference type="Gene3D" id="3.30.420.10">
    <property type="entry name" value="Ribonuclease H-like superfamily/Ribonuclease H"/>
    <property type="match status" value="1"/>
</dbReference>
<feature type="region of interest" description="Disordered" evidence="1">
    <location>
        <begin position="987"/>
        <end position="1025"/>
    </location>
</feature>
<feature type="region of interest" description="Disordered" evidence="1">
    <location>
        <begin position="935"/>
        <end position="966"/>
    </location>
</feature>
<gene>
    <name evidence="3" type="ORF">M514_01226</name>
</gene>
<feature type="region of interest" description="Disordered" evidence="1">
    <location>
        <begin position="554"/>
        <end position="667"/>
    </location>
</feature>
<proteinExistence type="predicted"/>
<dbReference type="CDD" id="cd14277">
    <property type="entry name" value="UBA_UBP2_like"/>
    <property type="match status" value="1"/>
</dbReference>
<evidence type="ECO:0000256" key="1">
    <source>
        <dbReference type="SAM" id="MobiDB-lite"/>
    </source>
</evidence>
<dbReference type="InterPro" id="IPR001584">
    <property type="entry name" value="Integrase_cat-core"/>
</dbReference>
<dbReference type="PANTHER" id="PTHR47331:SF1">
    <property type="entry name" value="GAG-LIKE PROTEIN"/>
    <property type="match status" value="1"/>
</dbReference>
<dbReference type="GO" id="GO:0003676">
    <property type="term" value="F:nucleic acid binding"/>
    <property type="evidence" value="ECO:0007669"/>
    <property type="project" value="InterPro"/>
</dbReference>
<feature type="compositionally biased region" description="Polar residues" evidence="1">
    <location>
        <begin position="554"/>
        <end position="572"/>
    </location>
</feature>
<dbReference type="PANTHER" id="PTHR47331">
    <property type="entry name" value="PHD-TYPE DOMAIN-CONTAINING PROTEIN"/>
    <property type="match status" value="1"/>
</dbReference>
<dbReference type="EMBL" id="KL367485">
    <property type="protein sequence ID" value="KFD70819.1"/>
    <property type="molecule type" value="Genomic_DNA"/>
</dbReference>
<accession>A0A085NMX3</accession>
<dbReference type="Gene3D" id="1.10.8.10">
    <property type="entry name" value="DNA helicase RuvA subunit, C-terminal domain"/>
    <property type="match status" value="1"/>
</dbReference>
<dbReference type="InterPro" id="IPR009060">
    <property type="entry name" value="UBA-like_sf"/>
</dbReference>
<evidence type="ECO:0000313" key="3">
    <source>
        <dbReference type="EMBL" id="KFD70819.1"/>
    </source>
</evidence>